<dbReference type="RefSeq" id="WP_316791423.1">
    <property type="nucleotide sequence ID" value="NZ_CP053540.1"/>
</dbReference>
<dbReference type="EMBL" id="CP053540">
    <property type="protein sequence ID" value="WOB42682.1"/>
    <property type="molecule type" value="Genomic_DNA"/>
</dbReference>
<evidence type="ECO:0000259" key="10">
    <source>
        <dbReference type="Pfam" id="PF21082"/>
    </source>
</evidence>
<feature type="transmembrane region" description="Helical" evidence="8">
    <location>
        <begin position="246"/>
        <end position="267"/>
    </location>
</feature>
<dbReference type="Pfam" id="PF00924">
    <property type="entry name" value="MS_channel_2nd"/>
    <property type="match status" value="1"/>
</dbReference>
<dbReference type="InterPro" id="IPR023408">
    <property type="entry name" value="MscS_beta-dom_sf"/>
</dbReference>
<dbReference type="PANTHER" id="PTHR30221:SF18">
    <property type="entry name" value="SLL0590 PROTEIN"/>
    <property type="match status" value="1"/>
</dbReference>
<keyword evidence="5 8" id="KW-1133">Transmembrane helix</keyword>
<evidence type="ECO:0000256" key="1">
    <source>
        <dbReference type="ARBA" id="ARBA00004651"/>
    </source>
</evidence>
<proteinExistence type="inferred from homology"/>
<evidence type="ECO:0000256" key="2">
    <source>
        <dbReference type="ARBA" id="ARBA00008017"/>
    </source>
</evidence>
<feature type="transmembrane region" description="Helical" evidence="8">
    <location>
        <begin position="180"/>
        <end position="201"/>
    </location>
</feature>
<feature type="domain" description="Mechanosensitive ion channel MscS C-terminal" evidence="10">
    <location>
        <begin position="469"/>
        <end position="550"/>
    </location>
</feature>
<feature type="region of interest" description="Disordered" evidence="7">
    <location>
        <begin position="45"/>
        <end position="70"/>
    </location>
</feature>
<accession>A0AA96YM30</accession>
<evidence type="ECO:0000259" key="9">
    <source>
        <dbReference type="Pfam" id="PF00924"/>
    </source>
</evidence>
<dbReference type="Pfam" id="PF21082">
    <property type="entry name" value="MS_channel_3rd"/>
    <property type="match status" value="1"/>
</dbReference>
<gene>
    <name evidence="11" type="ORF">HNI00_05575</name>
</gene>
<feature type="transmembrane region" description="Helical" evidence="8">
    <location>
        <begin position="299"/>
        <end position="320"/>
    </location>
</feature>
<evidence type="ECO:0000256" key="3">
    <source>
        <dbReference type="ARBA" id="ARBA00022475"/>
    </source>
</evidence>
<sequence length="576" mass="63191">MLTSSPLAGSPLASSPLADGQVAPVHLIHASSHALEIDGLEIFAPRSEPKAEEPADEPQTGQQDASRVPQGAAVTLGGKTLFNVEASIGTKSRAERAAEASRAIRSAATNSQIPLEDFRLNDLPNNGVTQILAGDNLLIAVTQADANVAEMSREALARQHLEEIKDGVIEYRNTRSPQKLLAGLGKTAIATLIFALLFSLINRLFKGIVQKIESSDRFRIRTLRLGSREILSAQQVTNYLIRFSGLLKIIALLTLISIFVNTVLSFFPATQSVSIGIFSSIFSVFSQLFFGFLGYLPKLIFLVILGYAAIYLMRFSRFVFSEIDKGDLSIPGFDRDWAVPTERIAQILILALFAIIAFPYLPGAGSDAFQGISIFLGILISLGSSSAIANIIAGILLTYTRAFKLGDEVEIGDVAGTVLEKGLLVTRILTDKNYYASIPNAEVLGTTVTNFRQGGSMRDEADEPPMVFVEVGFRYDVPWQIAYEILVEAAKETKDVLPEPEPFVRNIEFAEQCVIYEINVFTNNFRDDEMIESDLRRNIQGKCYERGIELAPLQQFTVVRRNGKSTSTLPRSLKQN</sequence>
<evidence type="ECO:0000256" key="8">
    <source>
        <dbReference type="SAM" id="Phobius"/>
    </source>
</evidence>
<dbReference type="InterPro" id="IPR011066">
    <property type="entry name" value="MscS_channel_C_sf"/>
</dbReference>
<dbReference type="GO" id="GO:0008381">
    <property type="term" value="F:mechanosensitive monoatomic ion channel activity"/>
    <property type="evidence" value="ECO:0007669"/>
    <property type="project" value="InterPro"/>
</dbReference>
<comment type="subcellular location">
    <subcellularLocation>
        <location evidence="1">Cell membrane</location>
        <topology evidence="1">Multi-pass membrane protein</topology>
    </subcellularLocation>
</comment>
<dbReference type="Gene3D" id="2.30.30.60">
    <property type="match status" value="1"/>
</dbReference>
<dbReference type="SUPFAM" id="SSF82689">
    <property type="entry name" value="Mechanosensitive channel protein MscS (YggB), C-terminal domain"/>
    <property type="match status" value="1"/>
</dbReference>
<name>A0AA96YM30_9CYAN</name>
<dbReference type="InterPro" id="IPR049278">
    <property type="entry name" value="MS_channel_C"/>
</dbReference>
<comment type="similarity">
    <text evidence="2">Belongs to the MscS (TC 1.A.23) family.</text>
</comment>
<evidence type="ECO:0000256" key="7">
    <source>
        <dbReference type="SAM" id="MobiDB-lite"/>
    </source>
</evidence>
<dbReference type="AlphaFoldDB" id="A0AA96YM30"/>
<reference evidence="11" key="1">
    <citation type="submission" date="2020-05" db="EMBL/GenBank/DDBJ databases">
        <authorList>
            <person name="Zhu T."/>
            <person name="Keshari N."/>
            <person name="Lu X."/>
        </authorList>
    </citation>
    <scope>NUCLEOTIDE SEQUENCE</scope>
    <source>
        <strain evidence="11">NK1-22</strain>
    </source>
</reference>
<keyword evidence="4 8" id="KW-0812">Transmembrane</keyword>
<dbReference type="Gene3D" id="3.30.70.100">
    <property type="match status" value="1"/>
</dbReference>
<feature type="transmembrane region" description="Helical" evidence="8">
    <location>
        <begin position="344"/>
        <end position="362"/>
    </location>
</feature>
<dbReference type="GO" id="GO:0005886">
    <property type="term" value="C:plasma membrane"/>
    <property type="evidence" value="ECO:0007669"/>
    <property type="project" value="UniProtKB-SubCell"/>
</dbReference>
<feature type="domain" description="Mechanosensitive ion channel MscS" evidence="9">
    <location>
        <begin position="387"/>
        <end position="452"/>
    </location>
</feature>
<keyword evidence="3" id="KW-1003">Cell membrane</keyword>
<organism evidence="11">
    <name type="scientific">Thermoleptolyngbya oregonensis NK1-22</name>
    <dbReference type="NCBI Taxonomy" id="2547457"/>
    <lineage>
        <taxon>Bacteria</taxon>
        <taxon>Bacillati</taxon>
        <taxon>Cyanobacteriota</taxon>
        <taxon>Cyanophyceae</taxon>
        <taxon>Oculatellales</taxon>
        <taxon>Oculatellaceae</taxon>
        <taxon>Thermoleptolyngbya</taxon>
    </lineage>
</organism>
<dbReference type="InterPro" id="IPR006685">
    <property type="entry name" value="MscS_channel_2nd"/>
</dbReference>
<dbReference type="KEGG" id="tog:HNI00_05575"/>
<evidence type="ECO:0000256" key="4">
    <source>
        <dbReference type="ARBA" id="ARBA00022692"/>
    </source>
</evidence>
<feature type="transmembrane region" description="Helical" evidence="8">
    <location>
        <begin position="374"/>
        <end position="399"/>
    </location>
</feature>
<protein>
    <submittedName>
        <fullName evidence="11">Mechanosensitive ion channel</fullName>
    </submittedName>
</protein>
<evidence type="ECO:0000256" key="6">
    <source>
        <dbReference type="ARBA" id="ARBA00023136"/>
    </source>
</evidence>
<evidence type="ECO:0000313" key="11">
    <source>
        <dbReference type="EMBL" id="WOB42682.1"/>
    </source>
</evidence>
<evidence type="ECO:0000256" key="5">
    <source>
        <dbReference type="ARBA" id="ARBA00022989"/>
    </source>
</evidence>
<keyword evidence="6 8" id="KW-0472">Membrane</keyword>
<dbReference type="InterPro" id="IPR010920">
    <property type="entry name" value="LSM_dom_sf"/>
</dbReference>
<dbReference type="SUPFAM" id="SSF50182">
    <property type="entry name" value="Sm-like ribonucleoproteins"/>
    <property type="match status" value="1"/>
</dbReference>
<dbReference type="PANTHER" id="PTHR30221">
    <property type="entry name" value="SMALL-CONDUCTANCE MECHANOSENSITIVE CHANNEL"/>
    <property type="match status" value="1"/>
</dbReference>
<dbReference type="InterPro" id="IPR045275">
    <property type="entry name" value="MscS_archaea/bacteria_type"/>
</dbReference>